<feature type="coiled-coil region" evidence="1">
    <location>
        <begin position="120"/>
        <end position="180"/>
    </location>
</feature>
<evidence type="ECO:0000313" key="2">
    <source>
        <dbReference type="EMBL" id="SEL06717.1"/>
    </source>
</evidence>
<evidence type="ECO:0000256" key="1">
    <source>
        <dbReference type="SAM" id="Coils"/>
    </source>
</evidence>
<proteinExistence type="predicted"/>
<dbReference type="Proteomes" id="UP000199421">
    <property type="component" value="Unassembled WGS sequence"/>
</dbReference>
<dbReference type="AlphaFoldDB" id="A0A1H7M7Z6"/>
<name>A0A1H7M7Z6_OLID1</name>
<evidence type="ECO:0000313" key="3">
    <source>
        <dbReference type="Proteomes" id="UP000199421"/>
    </source>
</evidence>
<keyword evidence="3" id="KW-1185">Reference proteome</keyword>
<sequence>MGSIPSIIKKESLKIIEMKTLLIAALLGTSLVSAQANGSTLSNKLSATATVANTKTNTNYEEELKQKIEVQLYNLEMLQSQFKTAQQAIRNSKGNHTEIDKDYEYFYGLLNNDTNNGKTNAESEKAVQRLKKEYARKHKNRAAAELKEQKALANNMQRELQEHARQLKYLKAKCKKQLNEESTPSLEKLAGKIEESQKMLLESNSKNEKAAIYYAGKLQEAKKISL</sequence>
<gene>
    <name evidence="2" type="ORF">SAMN05661044_01880</name>
</gene>
<organism evidence="2 3">
    <name type="scientific">Olivibacter domesticus</name>
    <name type="common">Pseudosphingobacterium domesticum</name>
    <dbReference type="NCBI Taxonomy" id="407022"/>
    <lineage>
        <taxon>Bacteria</taxon>
        <taxon>Pseudomonadati</taxon>
        <taxon>Bacteroidota</taxon>
        <taxon>Sphingobacteriia</taxon>
        <taxon>Sphingobacteriales</taxon>
        <taxon>Sphingobacteriaceae</taxon>
        <taxon>Olivibacter</taxon>
    </lineage>
</organism>
<reference evidence="3" key="1">
    <citation type="submission" date="2016-10" db="EMBL/GenBank/DDBJ databases">
        <authorList>
            <person name="Varghese N."/>
            <person name="Submissions S."/>
        </authorList>
    </citation>
    <scope>NUCLEOTIDE SEQUENCE [LARGE SCALE GENOMIC DNA]</scope>
    <source>
        <strain evidence="3">DSM 18733</strain>
    </source>
</reference>
<keyword evidence="1" id="KW-0175">Coiled coil</keyword>
<protein>
    <submittedName>
        <fullName evidence="2">Uncharacterized protein</fullName>
    </submittedName>
</protein>
<accession>A0A1H7M7Z6</accession>
<dbReference type="EMBL" id="FOAF01000001">
    <property type="protein sequence ID" value="SEL06717.1"/>
    <property type="molecule type" value="Genomic_DNA"/>
</dbReference>